<keyword evidence="1" id="KW-1133">Transmembrane helix</keyword>
<dbReference type="RefSeq" id="WP_179651776.1">
    <property type="nucleotide sequence ID" value="NZ_JACBZM010000001.1"/>
</dbReference>
<evidence type="ECO:0000313" key="3">
    <source>
        <dbReference type="Proteomes" id="UP000562045"/>
    </source>
</evidence>
<protein>
    <recommendedName>
        <fullName evidence="4">WD40 repeat domain-containing protein</fullName>
    </recommendedName>
</protein>
<sequence>MTDQLERDLIALFEERAAQADVPPVPMDLFATPAADPRWTRRRTLALGLAAAAAVAAVAVPIGLANRGDDPAPPTKDPELPHGISVPYLLDGELHAGDLTIPTTASALQVTGSQLLVTSVDEDGGGVSWQRLVGDRLEDLPFLDGVFGATVTGNGALAAAPVGSDATTSVRIWDVASGAVVDTIPLADQPSGEDPWLWGFDGEGRLYWQDGATQRMRTTAGDVVTLRTGELRFAGLSPGGIVLRRGSERTAKLGVASDSGAVQESGEVPVSTTVAWRNSGLMAYQAPASGLVSVYDVASGKRTPITVDDAFFLTPVGWSGDEVVVVAQDVGPQRVVAVDPTTGLQRLVLEFAVDDPAVFPSLGGTGAL</sequence>
<evidence type="ECO:0000256" key="1">
    <source>
        <dbReference type="SAM" id="Phobius"/>
    </source>
</evidence>
<dbReference type="SUPFAM" id="SSF50974">
    <property type="entry name" value="Nitrous oxide reductase, N-terminal domain"/>
    <property type="match status" value="1"/>
</dbReference>
<dbReference type="EMBL" id="JACBZM010000001">
    <property type="protein sequence ID" value="NYI47713.1"/>
    <property type="molecule type" value="Genomic_DNA"/>
</dbReference>
<dbReference type="Proteomes" id="UP000562045">
    <property type="component" value="Unassembled WGS sequence"/>
</dbReference>
<reference evidence="2 3" key="1">
    <citation type="submission" date="2020-07" db="EMBL/GenBank/DDBJ databases">
        <title>Sequencing the genomes of 1000 actinobacteria strains.</title>
        <authorList>
            <person name="Klenk H.-P."/>
        </authorList>
    </citation>
    <scope>NUCLEOTIDE SEQUENCE [LARGE SCALE GENOMIC DNA]</scope>
    <source>
        <strain evidence="2 3">DSM 15131</strain>
    </source>
</reference>
<keyword evidence="1" id="KW-0472">Membrane</keyword>
<comment type="caution">
    <text evidence="2">The sequence shown here is derived from an EMBL/GenBank/DDBJ whole genome shotgun (WGS) entry which is preliminary data.</text>
</comment>
<evidence type="ECO:0000313" key="2">
    <source>
        <dbReference type="EMBL" id="NYI47713.1"/>
    </source>
</evidence>
<evidence type="ECO:0008006" key="4">
    <source>
        <dbReference type="Google" id="ProtNLM"/>
    </source>
</evidence>
<accession>A0A7Z0CQT3</accession>
<proteinExistence type="predicted"/>
<dbReference type="AlphaFoldDB" id="A0A7Z0CQT3"/>
<organism evidence="2 3">
    <name type="scientific">Nocardioides aromaticivorans</name>
    <dbReference type="NCBI Taxonomy" id="200618"/>
    <lineage>
        <taxon>Bacteria</taxon>
        <taxon>Bacillati</taxon>
        <taxon>Actinomycetota</taxon>
        <taxon>Actinomycetes</taxon>
        <taxon>Propionibacteriales</taxon>
        <taxon>Nocardioidaceae</taxon>
        <taxon>Nocardioides</taxon>
    </lineage>
</organism>
<keyword evidence="1" id="KW-0812">Transmembrane</keyword>
<dbReference type="InterPro" id="IPR011045">
    <property type="entry name" value="N2O_reductase_N"/>
</dbReference>
<gene>
    <name evidence="2" type="ORF">BJ993_004793</name>
</gene>
<feature type="transmembrane region" description="Helical" evidence="1">
    <location>
        <begin position="45"/>
        <end position="64"/>
    </location>
</feature>
<name>A0A7Z0CQT3_9ACTN</name>